<evidence type="ECO:0000256" key="10">
    <source>
        <dbReference type="ARBA" id="ARBA00023004"/>
    </source>
</evidence>
<keyword evidence="5" id="KW-0349">Heme</keyword>
<evidence type="ECO:0000256" key="9">
    <source>
        <dbReference type="ARBA" id="ARBA00022989"/>
    </source>
</evidence>
<keyword evidence="10" id="KW-0408">Iron</keyword>
<evidence type="ECO:0000256" key="11">
    <source>
        <dbReference type="ARBA" id="ARBA00023136"/>
    </source>
</evidence>
<evidence type="ECO:0000313" key="15">
    <source>
        <dbReference type="Proteomes" id="UP000184139"/>
    </source>
</evidence>
<feature type="domain" description="Cytochrome b561 bacterial/Ni-hydrogenase" evidence="13">
    <location>
        <begin position="9"/>
        <end position="207"/>
    </location>
</feature>
<evidence type="ECO:0000256" key="12">
    <source>
        <dbReference type="SAM" id="Phobius"/>
    </source>
</evidence>
<keyword evidence="8" id="KW-0249">Electron transport</keyword>
<dbReference type="EMBL" id="FQXS01000008">
    <property type="protein sequence ID" value="SHH75392.1"/>
    <property type="molecule type" value="Genomic_DNA"/>
</dbReference>
<dbReference type="Gene3D" id="1.20.950.20">
    <property type="entry name" value="Transmembrane di-heme cytochromes, Chain C"/>
    <property type="match status" value="1"/>
</dbReference>
<keyword evidence="4" id="KW-1003">Cell membrane</keyword>
<evidence type="ECO:0000256" key="1">
    <source>
        <dbReference type="ARBA" id="ARBA00004651"/>
    </source>
</evidence>
<gene>
    <name evidence="14" type="ORF">SAMN02745124_01743</name>
</gene>
<keyword evidence="11 12" id="KW-0472">Membrane</keyword>
<dbReference type="PRINTS" id="PR00161">
    <property type="entry name" value="NIHGNASECYTB"/>
</dbReference>
<dbReference type="GO" id="GO:0005506">
    <property type="term" value="F:iron ion binding"/>
    <property type="evidence" value="ECO:0007669"/>
    <property type="project" value="InterPro"/>
</dbReference>
<keyword evidence="7" id="KW-0479">Metal-binding</keyword>
<evidence type="ECO:0000259" key="13">
    <source>
        <dbReference type="Pfam" id="PF01292"/>
    </source>
</evidence>
<dbReference type="InterPro" id="IPR016174">
    <property type="entry name" value="Di-haem_cyt_TM"/>
</dbReference>
<protein>
    <submittedName>
        <fullName evidence="14">Ni/Fe-hydrogenase 1 B-type cytochrome subunit</fullName>
    </submittedName>
</protein>
<dbReference type="RefSeq" id="WP_073375214.1">
    <property type="nucleotide sequence ID" value="NZ_FQXS01000008.1"/>
</dbReference>
<dbReference type="SUPFAM" id="SSF81342">
    <property type="entry name" value="Transmembrane di-heme cytochromes"/>
    <property type="match status" value="1"/>
</dbReference>
<dbReference type="GO" id="GO:0020037">
    <property type="term" value="F:heme binding"/>
    <property type="evidence" value="ECO:0007669"/>
    <property type="project" value="TreeGrafter"/>
</dbReference>
<dbReference type="InterPro" id="IPR000516">
    <property type="entry name" value="Ni-dep_Hydgase_cyt-B"/>
</dbReference>
<dbReference type="AlphaFoldDB" id="A0A1M5VJD0"/>
<dbReference type="PANTHER" id="PTHR30485:SF0">
    <property type="entry name" value="NI_FE-HYDROGENASE 1 B-TYPE CYTOCHROME SUBUNIT-RELATED"/>
    <property type="match status" value="1"/>
</dbReference>
<dbReference type="Pfam" id="PF01292">
    <property type="entry name" value="Ni_hydr_CYTB"/>
    <property type="match status" value="1"/>
</dbReference>
<evidence type="ECO:0000256" key="7">
    <source>
        <dbReference type="ARBA" id="ARBA00022723"/>
    </source>
</evidence>
<sequence length="214" mass="24855">MTYEKKKCWSILLRLYHWAFALSIIALVITGFYINSPWTNTLQEGSASFPMAWTRYIHFVAGFVFTGAVLARIFLYLFGNKQERILEHLPVTPRNIKNLGNTLLRYSYIQEGHDTDRLGHNVLAGLTYVITIIAAVFQLVSGFYLLYPELAVWEGWGLMIFGSQQSARYVHHLLMWWFMIFALIHVYLVIWNDVRRPEGLVSSIFTGDKFIHKA</sequence>
<keyword evidence="6 12" id="KW-0812">Transmembrane</keyword>
<feature type="transmembrane region" description="Helical" evidence="12">
    <location>
        <begin position="169"/>
        <end position="190"/>
    </location>
</feature>
<evidence type="ECO:0000256" key="8">
    <source>
        <dbReference type="ARBA" id="ARBA00022982"/>
    </source>
</evidence>
<evidence type="ECO:0000256" key="4">
    <source>
        <dbReference type="ARBA" id="ARBA00022475"/>
    </source>
</evidence>
<keyword evidence="3" id="KW-0813">Transport</keyword>
<dbReference type="GO" id="GO:0005886">
    <property type="term" value="C:plasma membrane"/>
    <property type="evidence" value="ECO:0007669"/>
    <property type="project" value="UniProtKB-SubCell"/>
</dbReference>
<dbReference type="InterPro" id="IPR011577">
    <property type="entry name" value="Cyt_b561_bac/Ni-Hgenase"/>
</dbReference>
<dbReference type="Proteomes" id="UP000184139">
    <property type="component" value="Unassembled WGS sequence"/>
</dbReference>
<dbReference type="PANTHER" id="PTHR30485">
    <property type="entry name" value="NI/FE-HYDROGENASE 1 B-TYPE CYTOCHROME SUBUNIT"/>
    <property type="match status" value="1"/>
</dbReference>
<dbReference type="NCBIfam" id="TIGR02125">
    <property type="entry name" value="CytB-hydogenase"/>
    <property type="match status" value="1"/>
</dbReference>
<name>A0A1M5VJD0_9BACT</name>
<evidence type="ECO:0000313" key="14">
    <source>
        <dbReference type="EMBL" id="SHH75392.1"/>
    </source>
</evidence>
<comment type="similarity">
    <text evidence="2">Belongs to the HupC/HyaC/HydC family.</text>
</comment>
<dbReference type="GO" id="GO:0009055">
    <property type="term" value="F:electron transfer activity"/>
    <property type="evidence" value="ECO:0007669"/>
    <property type="project" value="InterPro"/>
</dbReference>
<evidence type="ECO:0000256" key="6">
    <source>
        <dbReference type="ARBA" id="ARBA00022692"/>
    </source>
</evidence>
<keyword evidence="15" id="KW-1185">Reference proteome</keyword>
<proteinExistence type="inferred from homology"/>
<feature type="transmembrane region" description="Helical" evidence="12">
    <location>
        <begin position="15"/>
        <end position="36"/>
    </location>
</feature>
<organism evidence="14 15">
    <name type="scientific">Desulfofustis glycolicus DSM 9705</name>
    <dbReference type="NCBI Taxonomy" id="1121409"/>
    <lineage>
        <taxon>Bacteria</taxon>
        <taxon>Pseudomonadati</taxon>
        <taxon>Thermodesulfobacteriota</taxon>
        <taxon>Desulfobulbia</taxon>
        <taxon>Desulfobulbales</taxon>
        <taxon>Desulfocapsaceae</taxon>
        <taxon>Desulfofustis</taxon>
    </lineage>
</organism>
<accession>A0A1M5VJD0</accession>
<evidence type="ECO:0000256" key="3">
    <source>
        <dbReference type="ARBA" id="ARBA00022448"/>
    </source>
</evidence>
<dbReference type="GO" id="GO:0022904">
    <property type="term" value="P:respiratory electron transport chain"/>
    <property type="evidence" value="ECO:0007669"/>
    <property type="project" value="InterPro"/>
</dbReference>
<dbReference type="STRING" id="1121409.SAMN02745124_01743"/>
<reference evidence="14 15" key="1">
    <citation type="submission" date="2016-11" db="EMBL/GenBank/DDBJ databases">
        <authorList>
            <person name="Jaros S."/>
            <person name="Januszkiewicz K."/>
            <person name="Wedrychowicz H."/>
        </authorList>
    </citation>
    <scope>NUCLEOTIDE SEQUENCE [LARGE SCALE GENOMIC DNA]</scope>
    <source>
        <strain evidence="14 15">DSM 9705</strain>
    </source>
</reference>
<dbReference type="InterPro" id="IPR051542">
    <property type="entry name" value="Hydrogenase_cytochrome"/>
</dbReference>
<feature type="transmembrane region" description="Helical" evidence="12">
    <location>
        <begin position="56"/>
        <end position="78"/>
    </location>
</feature>
<evidence type="ECO:0000256" key="5">
    <source>
        <dbReference type="ARBA" id="ARBA00022617"/>
    </source>
</evidence>
<keyword evidence="9 12" id="KW-1133">Transmembrane helix</keyword>
<feature type="transmembrane region" description="Helical" evidence="12">
    <location>
        <begin position="126"/>
        <end position="147"/>
    </location>
</feature>
<dbReference type="OrthoDB" id="197262at2"/>
<evidence type="ECO:0000256" key="2">
    <source>
        <dbReference type="ARBA" id="ARBA00008622"/>
    </source>
</evidence>
<comment type="subcellular location">
    <subcellularLocation>
        <location evidence="1">Cell membrane</location>
        <topology evidence="1">Multi-pass membrane protein</topology>
    </subcellularLocation>
</comment>